<gene>
    <name evidence="1" type="ORF">A2397_01855</name>
</gene>
<name>A0A1F4ZSJ2_9BACT</name>
<proteinExistence type="predicted"/>
<dbReference type="Proteomes" id="UP000176424">
    <property type="component" value="Unassembled WGS sequence"/>
</dbReference>
<evidence type="ECO:0000313" key="1">
    <source>
        <dbReference type="EMBL" id="OGD09413.1"/>
    </source>
</evidence>
<comment type="caution">
    <text evidence="1">The sequence shown here is derived from an EMBL/GenBank/DDBJ whole genome shotgun (WGS) entry which is preliminary data.</text>
</comment>
<reference evidence="1 2" key="1">
    <citation type="journal article" date="2016" name="Nat. Commun.">
        <title>Thousands of microbial genomes shed light on interconnected biogeochemical processes in an aquifer system.</title>
        <authorList>
            <person name="Anantharaman K."/>
            <person name="Brown C.T."/>
            <person name="Hug L.A."/>
            <person name="Sharon I."/>
            <person name="Castelle C.J."/>
            <person name="Probst A.J."/>
            <person name="Thomas B.C."/>
            <person name="Singh A."/>
            <person name="Wilkins M.J."/>
            <person name="Karaoz U."/>
            <person name="Brodie E.L."/>
            <person name="Williams K.H."/>
            <person name="Hubbard S.S."/>
            <person name="Banfield J.F."/>
        </authorList>
    </citation>
    <scope>NUCLEOTIDE SEQUENCE [LARGE SCALE GENOMIC DNA]</scope>
</reference>
<accession>A0A1F4ZSJ2</accession>
<dbReference type="EMBL" id="MEXR01000032">
    <property type="protein sequence ID" value="OGD09413.1"/>
    <property type="molecule type" value="Genomic_DNA"/>
</dbReference>
<organism evidence="1 2">
    <name type="scientific">Candidatus Amesbacteria bacterium RIFOXYB1_FULL_44_23</name>
    <dbReference type="NCBI Taxonomy" id="1797263"/>
    <lineage>
        <taxon>Bacteria</taxon>
        <taxon>Candidatus Amesiibacteriota</taxon>
    </lineage>
</organism>
<dbReference type="STRING" id="1797263.A2397_01855"/>
<sequence>MDTESASTGKEIAPKPLTPEFLNTDTLEKLEKWMNTNQTRRIEQFIRKNLQYVSVQQSQNLTIEEGLLAEILFKQMRAVSILCLNHDLPNPPSTNPATDIALLLFSGAERSYSTTGDGRLAQGDKIAQNFVSNNLLTHSSPEFLNPNDANSIYQRPLETGWDPGHPQQKYRTLAGYDRFPGIAKKGIFFLSEIDRVYPSMIYETLNSDFFRPKPESTAIGLLEIINNNQLVDHPDLARLVKKLSTITTINLHFPQETYKDIAPYRILSTRPDLFSPPEPFSYQPLILNLPSCDHIETCNRLAGSVSALEKSLRSPRIAVLGKHGLLEPPDPIAVRSARENLSRQKESAARNFTQKWGSVFDQFAENLPPHLPASPQTVRSTIEKLIDLFSADPNLPAKARTTNHAYLNRLSDTNLLQLAQLPSLRWINHLRFYEFRDLLFDAVRQNPNSFQHLLKFAAQDILTSAFSVSDRNTDFAFSDNPPFSSSDRLAKFYSLTTPKSQEIDCYDNSVLVPKIIDAALEKADLKVGPQPASLEQIVQKLKKLWPHETPTTYEAFGLRRHKGRLLSDLETTAVYLTRIAGVCAAAFFGSLKISETYPEAFSFIYQAWDTVNQLFEIQAPELPETASISVENSETQTPPWKKLYDILFLPTSLQLPDQGNQKLMIPMEITHGQVQNPTALPPAVRFVPSFNQLKLNVDPKQLVLKSASPTPNKNIVPPAGWSISQLFVEGSSLSATQTDLGAIEMVKPQPYILVLTRNPDSQKHSTGALTYVGQTTGYSLTPDQTEIERTFSQIAPSRELSAIYLSLSQRLQKTSLAEEQSSIIKDHFTQLKAYYKEHSYYQLKLPDLASNQSSLEWMSAQTENGFPCSVAASTVDEFFSSLGIDVVPQSVNAVTRFQDSLWENWGHVNLHVRLPNGQVFETDFTPSLVDGKTPEADRAALKGTPPTQTQQTLPPAADLADRLDLTLSTTLALIAAIRTARRRLSLNQSVEAAEIIAKEDIHTSLGPDPKDQLHFILTPPDTELVTAVALCLAKSPDTPTVTQIDTESLPKALSQIPSRHEVQAVLSLARNDQSAWLPYQKTPEQAFEFLATQVEPANWPIGLPAEIKQALRLKSGQNDVPIPSSFERIFLLCQAVAEMDAAKLATEVLEAITAPQSSSDRGLARVNNVPHHSGSLISNTLRSHPKKEIPGYSYLRAVHAILSD</sequence>
<dbReference type="AlphaFoldDB" id="A0A1F4ZSJ2"/>
<protein>
    <submittedName>
        <fullName evidence="1">Uncharacterized protein</fullName>
    </submittedName>
</protein>
<evidence type="ECO:0000313" key="2">
    <source>
        <dbReference type="Proteomes" id="UP000176424"/>
    </source>
</evidence>